<reference evidence="4" key="1">
    <citation type="submission" date="2022-06" db="EMBL/GenBank/DDBJ databases">
        <title>Akkermansia biwalacus sp. nov., an anaerobic mucin-degrading bacterium isolated from human intestine.</title>
        <authorList>
            <person name="Kobayashi Y."/>
            <person name="Inoue S."/>
            <person name="Kawahara T."/>
            <person name="Kohda N."/>
        </authorList>
    </citation>
    <scope>NUCLEOTIDE SEQUENCE</scope>
    <source>
        <strain evidence="4">WON2089</strain>
    </source>
</reference>
<dbReference type="InterPro" id="IPR016181">
    <property type="entry name" value="Acyl_CoA_acyltransferase"/>
</dbReference>
<dbReference type="Proteomes" id="UP001062263">
    <property type="component" value="Chromosome"/>
</dbReference>
<dbReference type="PROSITE" id="PS51186">
    <property type="entry name" value="GNAT"/>
    <property type="match status" value="1"/>
</dbReference>
<dbReference type="PANTHER" id="PTHR43800:SF1">
    <property type="entry name" value="PEPTIDYL-LYSINE N-ACETYLTRANSFERASE YJAB"/>
    <property type="match status" value="1"/>
</dbReference>
<gene>
    <name evidence="4" type="ORF">Abiwalacus_11300</name>
</gene>
<dbReference type="RefSeq" id="WP_215435619.1">
    <property type="nucleotide sequence ID" value="NZ_AP025943.1"/>
</dbReference>
<keyword evidence="2" id="KW-0012">Acyltransferase</keyword>
<keyword evidence="5" id="KW-1185">Reference proteome</keyword>
<name>A0ABM7ZFX8_9BACT</name>
<protein>
    <submittedName>
        <fullName evidence="4">N-acetyltransferase</fullName>
    </submittedName>
</protein>
<evidence type="ECO:0000256" key="2">
    <source>
        <dbReference type="ARBA" id="ARBA00023315"/>
    </source>
</evidence>
<feature type="domain" description="N-acetyltransferase" evidence="3">
    <location>
        <begin position="1"/>
        <end position="150"/>
    </location>
</feature>
<evidence type="ECO:0000313" key="4">
    <source>
        <dbReference type="EMBL" id="BDL43556.1"/>
    </source>
</evidence>
<dbReference type="InterPro" id="IPR000182">
    <property type="entry name" value="GNAT_dom"/>
</dbReference>
<evidence type="ECO:0000313" key="5">
    <source>
        <dbReference type="Proteomes" id="UP001062263"/>
    </source>
</evidence>
<sequence length="150" mass="16973">MISRAVKDDLPEILDLQLRAFGEVAQRLNAASLPPLEQTIEQLLEEEQNAVFYKYTENGHIIGSVRGSLDASGTCHVGRLIVDPYCRNRGIGRQLMQALEEYFQGKASRYLLFTSEETPETLHLYGKLGYEKLYTRNTGSTVMAFLEKKV</sequence>
<evidence type="ECO:0000256" key="1">
    <source>
        <dbReference type="ARBA" id="ARBA00022679"/>
    </source>
</evidence>
<dbReference type="EMBL" id="AP025943">
    <property type="protein sequence ID" value="BDL43556.1"/>
    <property type="molecule type" value="Genomic_DNA"/>
</dbReference>
<evidence type="ECO:0000259" key="3">
    <source>
        <dbReference type="PROSITE" id="PS51186"/>
    </source>
</evidence>
<organism evidence="4 5">
    <name type="scientific">Akkermansia biwaensis</name>
    <dbReference type="NCBI Taxonomy" id="2946555"/>
    <lineage>
        <taxon>Bacteria</taxon>
        <taxon>Pseudomonadati</taxon>
        <taxon>Verrucomicrobiota</taxon>
        <taxon>Verrucomicrobiia</taxon>
        <taxon>Verrucomicrobiales</taxon>
        <taxon>Akkermansiaceae</taxon>
        <taxon>Akkermansia</taxon>
    </lineage>
</organism>
<dbReference type="Pfam" id="PF00583">
    <property type="entry name" value="Acetyltransf_1"/>
    <property type="match status" value="1"/>
</dbReference>
<dbReference type="PANTHER" id="PTHR43800">
    <property type="entry name" value="PEPTIDYL-LYSINE N-ACETYLTRANSFERASE YJAB"/>
    <property type="match status" value="1"/>
</dbReference>
<accession>A0ABM7ZFX8</accession>
<dbReference type="SUPFAM" id="SSF55729">
    <property type="entry name" value="Acyl-CoA N-acyltransferases (Nat)"/>
    <property type="match status" value="1"/>
</dbReference>
<dbReference type="CDD" id="cd04301">
    <property type="entry name" value="NAT_SF"/>
    <property type="match status" value="1"/>
</dbReference>
<proteinExistence type="predicted"/>
<dbReference type="Gene3D" id="3.40.630.30">
    <property type="match status" value="1"/>
</dbReference>
<keyword evidence="1" id="KW-0808">Transferase</keyword>